<dbReference type="PANTHER" id="PTHR22916">
    <property type="entry name" value="GLYCOSYLTRANSFERASE"/>
    <property type="match status" value="1"/>
</dbReference>
<organism evidence="2 3">
    <name type="scientific">Parabacteroides distasonis</name>
    <dbReference type="NCBI Taxonomy" id="823"/>
    <lineage>
        <taxon>Bacteria</taxon>
        <taxon>Pseudomonadati</taxon>
        <taxon>Bacteroidota</taxon>
        <taxon>Bacteroidia</taxon>
        <taxon>Bacteroidales</taxon>
        <taxon>Tannerellaceae</taxon>
        <taxon>Parabacteroides</taxon>
    </lineage>
</organism>
<proteinExistence type="predicted"/>
<gene>
    <name evidence="2" type="ORF">PN612_16750</name>
</gene>
<dbReference type="GO" id="GO:0016758">
    <property type="term" value="F:hexosyltransferase activity"/>
    <property type="evidence" value="ECO:0007669"/>
    <property type="project" value="UniProtKB-ARBA"/>
</dbReference>
<dbReference type="EC" id="2.4.-.-" evidence="2"/>
<keyword evidence="2" id="KW-0328">Glycosyltransferase</keyword>
<keyword evidence="2" id="KW-0808">Transferase</keyword>
<dbReference type="EMBL" id="JAQMPX010000123">
    <property type="protein sequence ID" value="MDB9140137.1"/>
    <property type="molecule type" value="Genomic_DNA"/>
</dbReference>
<dbReference type="Pfam" id="PF00535">
    <property type="entry name" value="Glycos_transf_2"/>
    <property type="match status" value="1"/>
</dbReference>
<dbReference type="Gene3D" id="3.90.550.10">
    <property type="entry name" value="Spore Coat Polysaccharide Biosynthesis Protein SpsA, Chain A"/>
    <property type="match status" value="1"/>
</dbReference>
<dbReference type="RefSeq" id="WP_211737576.1">
    <property type="nucleotide sequence ID" value="NZ_CP042285.1"/>
</dbReference>
<evidence type="ECO:0000259" key="1">
    <source>
        <dbReference type="Pfam" id="PF00535"/>
    </source>
</evidence>
<sequence length="308" mass="36109">MENKPLVSIVVITYNSSEYVLETLESAKAQTYTNIELIVSDDCSTDETVSICKKWFEANKDRFVNTIMVEAEINSGVPANANRGLAECKGEWIKFIAGDDILVSTGIEEFVKKYEGGGDLVVCDLQRFHVDKETGGEIYGGIYPNEKRRKMLHFDLVTQQKSILTSFFIVTPALLIRHRLFDEIGGYDEEYRYMEDYPFAYKCLYNNHKFDYLPIKMVYYRVGHGSITSNVGVFYNERFYQCRKAFLQKEIYGQIPFWNILYWENEWVDRVRHYILYSICRNKKNKYTSMISKIITALSIKAWYDRED</sequence>
<name>A0AAW6FAD8_PARDI</name>
<dbReference type="InterPro" id="IPR029044">
    <property type="entry name" value="Nucleotide-diphossugar_trans"/>
</dbReference>
<reference evidence="2" key="1">
    <citation type="submission" date="2023-01" db="EMBL/GenBank/DDBJ databases">
        <title>Human gut microbiome strain richness.</title>
        <authorList>
            <person name="Chen-Liaw A."/>
        </authorList>
    </citation>
    <scope>NUCLEOTIDE SEQUENCE</scope>
    <source>
        <strain evidence="2">D35st1_E5_D35t1_190705</strain>
    </source>
</reference>
<comment type="caution">
    <text evidence="2">The sequence shown here is derived from an EMBL/GenBank/DDBJ whole genome shotgun (WGS) entry which is preliminary data.</text>
</comment>
<dbReference type="AlphaFoldDB" id="A0AAW6FAD8"/>
<dbReference type="InterPro" id="IPR001173">
    <property type="entry name" value="Glyco_trans_2-like"/>
</dbReference>
<dbReference type="Proteomes" id="UP001211522">
    <property type="component" value="Unassembled WGS sequence"/>
</dbReference>
<evidence type="ECO:0000313" key="2">
    <source>
        <dbReference type="EMBL" id="MDB9140137.1"/>
    </source>
</evidence>
<protein>
    <submittedName>
        <fullName evidence="2">Glycosyltransferase</fullName>
        <ecNumber evidence="2">2.4.-.-</ecNumber>
    </submittedName>
</protein>
<dbReference type="GeneID" id="93525108"/>
<accession>A0AAW6FAD8</accession>
<feature type="domain" description="Glycosyltransferase 2-like" evidence="1">
    <location>
        <begin position="8"/>
        <end position="177"/>
    </location>
</feature>
<evidence type="ECO:0000313" key="3">
    <source>
        <dbReference type="Proteomes" id="UP001211522"/>
    </source>
</evidence>
<dbReference type="SUPFAM" id="SSF53448">
    <property type="entry name" value="Nucleotide-diphospho-sugar transferases"/>
    <property type="match status" value="1"/>
</dbReference>